<dbReference type="EMBL" id="JAEHOD010000017">
    <property type="protein sequence ID" value="KAG2448416.1"/>
    <property type="molecule type" value="Genomic_DNA"/>
</dbReference>
<evidence type="ECO:0000256" key="1">
    <source>
        <dbReference type="SAM" id="MobiDB-lite"/>
    </source>
</evidence>
<feature type="region of interest" description="Disordered" evidence="1">
    <location>
        <begin position="582"/>
        <end position="601"/>
    </location>
</feature>
<sequence length="976" mass="102428">MAARNSSNNASHVLPIPAYPPAQRRLLEAALNSTCGNSTRGNASSVDHCSTAAIRLLWNMLVTTAVSPAQLLLPPPSQAPQPQRQEAEPQPQEAAEGAAGAAAAAAGWKPYLNTVPELQDAVAAESVSRILAATAAFARRLQLVAAASPAAASLGNLGAADAFGAFTSARHLLSSEASAGTGAVSGVSAAKKAQGAVTLSGAAAEAFAAANSNTKATGATTASDGSGGDRTGAAARPQQQQQQQQRQGQQQQGQSQQHTNAGPQRVAQDVLEYAAVMQLELQAIQTARQDKTADGFQAFPLVRRSVLAALSSAALLLGAAEAAERSANGTTSSGWRQRAWSADVDAKVLLLLGELYSLHRDGAVRKQGVELFHVSKGGGTSFADLSALNGCLSPTRHDNCLMPRPWDDRPRWLNPTEARIRFQPIQNGKMSVIDWWSDSGPRNPYTFGNNASRAGYCRNRLATMSQRYIQFATNEYTLYGGQDSPRDTFMCPELLNTIVIREPRARLMSHLKYMLPMLVEVAGTDAAFRPGGGASNVAGWDAAAPFVFDNYLTRSLLGEAVFRSPVGALRDAARFWTDAAPAPATTTSTNTSATSASPSKEAGTEAEAWAKLASAARLLLQQFDVVMALEDGEANRPHFKRGLGWPYPVDLIHKRVGSEAKIQVDVDSLLPPDLDVMVQRHTLDAQLYGYGQLFSKLDLVVWDTAAQLEAQACPAGGGNGLGGLGGHAAGRKNLATINSLSATTTLTRRAARIERRRLHAASHSSSSDDDGSAGGGAAEVGGLPLGDELPAWFRRYVGSSASTVMAGQPGSPSDFPPLLTPPLRRLLAEGDDVLAELEDGGSSSSSSSSSRHVAGSSSSSSSSRKLLKVLATGVTITPGGVPHRYSTTHAHAHSNVLGNPNYLAIVNKVLLLEPWNVTRAVNQGLRQQQGLQGQQQGLPACNTVAAASWGSITGSCGWVGVKLWASSLHSRGQLLA</sequence>
<feature type="compositionally biased region" description="Low complexity" evidence="1">
    <location>
        <begin position="582"/>
        <end position="599"/>
    </location>
</feature>
<dbReference type="OrthoDB" id="543939at2759"/>
<feature type="region of interest" description="Disordered" evidence="1">
    <location>
        <begin position="72"/>
        <end position="99"/>
    </location>
</feature>
<feature type="compositionally biased region" description="Low complexity" evidence="1">
    <location>
        <begin position="211"/>
        <end position="224"/>
    </location>
</feature>
<reference evidence="2" key="1">
    <citation type="journal article" date="2020" name="bioRxiv">
        <title>Comparative genomics of Chlamydomonas.</title>
        <authorList>
            <person name="Craig R.J."/>
            <person name="Hasan A.R."/>
            <person name="Ness R.W."/>
            <person name="Keightley P.D."/>
        </authorList>
    </citation>
    <scope>NUCLEOTIDE SEQUENCE</scope>
    <source>
        <strain evidence="2">CCAP 11/173</strain>
    </source>
</reference>
<evidence type="ECO:0000313" key="2">
    <source>
        <dbReference type="EMBL" id="KAG2448416.1"/>
    </source>
</evidence>
<feature type="compositionally biased region" description="Low complexity" evidence="1">
    <location>
        <begin position="842"/>
        <end position="860"/>
    </location>
</feature>
<gene>
    <name evidence="2" type="ORF">HYH02_006308</name>
</gene>
<dbReference type="PANTHER" id="PTHR15048">
    <property type="entry name" value="STARCH-BINDING DOMAIN-CONTAINING PROTEIN 1"/>
    <property type="match status" value="1"/>
</dbReference>
<dbReference type="Proteomes" id="UP000613740">
    <property type="component" value="Unassembled WGS sequence"/>
</dbReference>
<feature type="compositionally biased region" description="Low complexity" evidence="1">
    <location>
        <begin position="238"/>
        <end position="257"/>
    </location>
</feature>
<comment type="caution">
    <text evidence="2">The sequence shown here is derived from an EMBL/GenBank/DDBJ whole genome shotgun (WGS) entry which is preliminary data.</text>
</comment>
<proteinExistence type="predicted"/>
<keyword evidence="3" id="KW-1185">Reference proteome</keyword>
<feature type="region of interest" description="Disordered" evidence="1">
    <location>
        <begin position="803"/>
        <end position="822"/>
    </location>
</feature>
<dbReference type="AlphaFoldDB" id="A0A836B5P9"/>
<feature type="region of interest" description="Disordered" evidence="1">
    <location>
        <begin position="757"/>
        <end position="780"/>
    </location>
</feature>
<name>A0A836B5P9_9CHLO</name>
<evidence type="ECO:0000313" key="3">
    <source>
        <dbReference type="Proteomes" id="UP000613740"/>
    </source>
</evidence>
<organism evidence="2 3">
    <name type="scientific">Chlamydomonas schloesseri</name>
    <dbReference type="NCBI Taxonomy" id="2026947"/>
    <lineage>
        <taxon>Eukaryota</taxon>
        <taxon>Viridiplantae</taxon>
        <taxon>Chlorophyta</taxon>
        <taxon>core chlorophytes</taxon>
        <taxon>Chlorophyceae</taxon>
        <taxon>CS clade</taxon>
        <taxon>Chlamydomonadales</taxon>
        <taxon>Chlamydomonadaceae</taxon>
        <taxon>Chlamydomonas</taxon>
    </lineage>
</organism>
<feature type="region of interest" description="Disordered" evidence="1">
    <location>
        <begin position="837"/>
        <end position="860"/>
    </location>
</feature>
<dbReference type="PANTHER" id="PTHR15048:SF0">
    <property type="entry name" value="STARCH-BINDING DOMAIN-CONTAINING PROTEIN 1"/>
    <property type="match status" value="1"/>
</dbReference>
<accession>A0A836B5P9</accession>
<protein>
    <submittedName>
        <fullName evidence="2">Uncharacterized protein</fullName>
    </submittedName>
</protein>
<feature type="compositionally biased region" description="Low complexity" evidence="1">
    <location>
        <begin position="80"/>
        <end position="99"/>
    </location>
</feature>
<dbReference type="GO" id="GO:0016020">
    <property type="term" value="C:membrane"/>
    <property type="evidence" value="ECO:0007669"/>
    <property type="project" value="TreeGrafter"/>
</dbReference>
<feature type="region of interest" description="Disordered" evidence="1">
    <location>
        <begin position="211"/>
        <end position="264"/>
    </location>
</feature>